<protein>
    <submittedName>
        <fullName evidence="4">NUDIX domain-containing protein</fullName>
    </submittedName>
</protein>
<organism evidence="4 5">
    <name type="scientific">Labedaea rhizosphaerae</name>
    <dbReference type="NCBI Taxonomy" id="598644"/>
    <lineage>
        <taxon>Bacteria</taxon>
        <taxon>Bacillati</taxon>
        <taxon>Actinomycetota</taxon>
        <taxon>Actinomycetes</taxon>
        <taxon>Pseudonocardiales</taxon>
        <taxon>Pseudonocardiaceae</taxon>
        <taxon>Labedaea</taxon>
    </lineage>
</organism>
<sequence>MTDPRLAALLASCVPAGTTSVSWLDGAMPLSVAAYTSPAALPDDLITSIRCVTSVGDRVLLCTNAGGSHPWPGGRREAGETHAQTAVREVHEETGWRVDPASLRPLGWLHLRHQAPRRADEASPYPDFLQVVYHGVATSRDVAEDAPWEDVDNYELECRPVSLDEARARSRQLLAYLFLDLL</sequence>
<evidence type="ECO:0000256" key="2">
    <source>
        <dbReference type="ARBA" id="ARBA00022801"/>
    </source>
</evidence>
<dbReference type="InterPro" id="IPR000086">
    <property type="entry name" value="NUDIX_hydrolase_dom"/>
</dbReference>
<dbReference type="PROSITE" id="PS00893">
    <property type="entry name" value="NUDIX_BOX"/>
    <property type="match status" value="1"/>
</dbReference>
<evidence type="ECO:0000313" key="4">
    <source>
        <dbReference type="EMBL" id="TDP94086.1"/>
    </source>
</evidence>
<dbReference type="PANTHER" id="PTHR43046">
    <property type="entry name" value="GDP-MANNOSE MANNOSYL HYDROLASE"/>
    <property type="match status" value="1"/>
</dbReference>
<dbReference type="InterPro" id="IPR020084">
    <property type="entry name" value="NUDIX_hydrolase_CS"/>
</dbReference>
<keyword evidence="5" id="KW-1185">Reference proteome</keyword>
<dbReference type="InterPro" id="IPR015797">
    <property type="entry name" value="NUDIX_hydrolase-like_dom_sf"/>
</dbReference>
<dbReference type="PANTHER" id="PTHR43046:SF14">
    <property type="entry name" value="MUTT_NUDIX FAMILY PROTEIN"/>
    <property type="match status" value="1"/>
</dbReference>
<evidence type="ECO:0000313" key="5">
    <source>
        <dbReference type="Proteomes" id="UP000295444"/>
    </source>
</evidence>
<feature type="domain" description="Nudix hydrolase" evidence="3">
    <location>
        <begin position="42"/>
        <end position="182"/>
    </location>
</feature>
<dbReference type="Pfam" id="PF00293">
    <property type="entry name" value="NUDIX"/>
    <property type="match status" value="1"/>
</dbReference>
<evidence type="ECO:0000256" key="1">
    <source>
        <dbReference type="ARBA" id="ARBA00001946"/>
    </source>
</evidence>
<comment type="cofactor">
    <cofactor evidence="1">
        <name>Mg(2+)</name>
        <dbReference type="ChEBI" id="CHEBI:18420"/>
    </cofactor>
</comment>
<accession>A0A4R6S5P6</accession>
<evidence type="ECO:0000259" key="3">
    <source>
        <dbReference type="PROSITE" id="PS51462"/>
    </source>
</evidence>
<comment type="caution">
    <text evidence="4">The sequence shown here is derived from an EMBL/GenBank/DDBJ whole genome shotgun (WGS) entry which is preliminary data.</text>
</comment>
<dbReference type="GO" id="GO:0016787">
    <property type="term" value="F:hydrolase activity"/>
    <property type="evidence" value="ECO:0007669"/>
    <property type="project" value="UniProtKB-KW"/>
</dbReference>
<keyword evidence="2" id="KW-0378">Hydrolase</keyword>
<dbReference type="RefSeq" id="WP_133853049.1">
    <property type="nucleotide sequence ID" value="NZ_SNXZ01000006.1"/>
</dbReference>
<dbReference type="EMBL" id="SNXZ01000006">
    <property type="protein sequence ID" value="TDP94086.1"/>
    <property type="molecule type" value="Genomic_DNA"/>
</dbReference>
<proteinExistence type="predicted"/>
<gene>
    <name evidence="4" type="ORF">EV186_106480</name>
</gene>
<reference evidence="4 5" key="1">
    <citation type="submission" date="2019-03" db="EMBL/GenBank/DDBJ databases">
        <title>Genomic Encyclopedia of Type Strains, Phase IV (KMG-IV): sequencing the most valuable type-strain genomes for metagenomic binning, comparative biology and taxonomic classification.</title>
        <authorList>
            <person name="Goeker M."/>
        </authorList>
    </citation>
    <scope>NUCLEOTIDE SEQUENCE [LARGE SCALE GENOMIC DNA]</scope>
    <source>
        <strain evidence="4 5">DSM 45361</strain>
    </source>
</reference>
<dbReference type="Gene3D" id="3.90.79.10">
    <property type="entry name" value="Nucleoside Triphosphate Pyrophosphohydrolase"/>
    <property type="match status" value="1"/>
</dbReference>
<dbReference type="PROSITE" id="PS51462">
    <property type="entry name" value="NUDIX"/>
    <property type="match status" value="1"/>
</dbReference>
<dbReference type="OrthoDB" id="9808993at2"/>
<name>A0A4R6S5P6_LABRH</name>
<dbReference type="SUPFAM" id="SSF55811">
    <property type="entry name" value="Nudix"/>
    <property type="match status" value="1"/>
</dbReference>
<dbReference type="AlphaFoldDB" id="A0A4R6S5P6"/>
<dbReference type="Proteomes" id="UP000295444">
    <property type="component" value="Unassembled WGS sequence"/>
</dbReference>